<dbReference type="EMBL" id="JAACNO010001196">
    <property type="protein sequence ID" value="KAF4142221.1"/>
    <property type="molecule type" value="Genomic_DNA"/>
</dbReference>
<keyword evidence="1" id="KW-0732">Signal</keyword>
<comment type="caution">
    <text evidence="3">The sequence shown here is derived from an EMBL/GenBank/DDBJ whole genome shotgun (WGS) entry which is preliminary data.</text>
</comment>
<dbReference type="InterPro" id="IPR001229">
    <property type="entry name" value="Jacalin-like_lectin_dom"/>
</dbReference>
<reference evidence="3" key="1">
    <citation type="submission" date="2020-03" db="EMBL/GenBank/DDBJ databases">
        <title>Hybrid Assembly of Korean Phytophthora infestans isolates.</title>
        <authorList>
            <person name="Prokchorchik M."/>
            <person name="Lee Y."/>
            <person name="Seo J."/>
            <person name="Cho J.-H."/>
            <person name="Park Y.-E."/>
            <person name="Jang D.-C."/>
            <person name="Im J.-S."/>
            <person name="Choi J.-G."/>
            <person name="Park H.-J."/>
            <person name="Lee G.-B."/>
            <person name="Lee Y.-G."/>
            <person name="Hong S.-Y."/>
            <person name="Cho K."/>
            <person name="Sohn K.H."/>
        </authorList>
    </citation>
    <scope>NUCLEOTIDE SEQUENCE</scope>
    <source>
        <strain evidence="3">KR_2_A2</strain>
    </source>
</reference>
<gene>
    <name evidence="3" type="ORF">GN958_ATG08397</name>
</gene>
<dbReference type="Proteomes" id="UP000704712">
    <property type="component" value="Unassembled WGS sequence"/>
</dbReference>
<accession>A0A8S9UN23</accession>
<organism evidence="3 4">
    <name type="scientific">Phytophthora infestans</name>
    <name type="common">Potato late blight agent</name>
    <name type="synonym">Botrytis infestans</name>
    <dbReference type="NCBI Taxonomy" id="4787"/>
    <lineage>
        <taxon>Eukaryota</taxon>
        <taxon>Sar</taxon>
        <taxon>Stramenopiles</taxon>
        <taxon>Oomycota</taxon>
        <taxon>Peronosporomycetes</taxon>
        <taxon>Peronosporales</taxon>
        <taxon>Peronosporaceae</taxon>
        <taxon>Phytophthora</taxon>
    </lineage>
</organism>
<feature type="domain" description="Jacalin-type lectin" evidence="2">
    <location>
        <begin position="25"/>
        <end position="167"/>
    </location>
</feature>
<feature type="signal peptide" evidence="1">
    <location>
        <begin position="1"/>
        <end position="19"/>
    </location>
</feature>
<evidence type="ECO:0000259" key="2">
    <source>
        <dbReference type="PROSITE" id="PS51752"/>
    </source>
</evidence>
<dbReference type="Gene3D" id="2.100.10.30">
    <property type="entry name" value="Jacalin-like lectin domain"/>
    <property type="match status" value="1"/>
</dbReference>
<proteinExistence type="predicted"/>
<evidence type="ECO:0000313" key="4">
    <source>
        <dbReference type="Proteomes" id="UP000704712"/>
    </source>
</evidence>
<dbReference type="AlphaFoldDB" id="A0A8S9UN23"/>
<name>A0A8S9UN23_PHYIN</name>
<evidence type="ECO:0000256" key="1">
    <source>
        <dbReference type="SAM" id="SignalP"/>
    </source>
</evidence>
<sequence>MANWKLLSLLSLIVRYGAAFHYEDILLSDTFGEGVKGIAFSDVSGVKFGQMLSSVTVRGDERADQVTVRVASTDEATWSHGGSGGTDNILALGEGEYVNSMEIHVAKKLGSKRVFYLRLFTNRGNSVGAGSKTDESATVDAPEGYQFSGFFGRAGTEVYELGAIWTRINATHLYLTDDMGSEWYGKKMRNWKILQKAASVVSVVFNTATAGVFGEVKAAYKAAHQTYMCAASIIGVLKSLIYYLRFQQTSAPQGSVEELLAVAYQTDVVVVAQSALVSVSRFRTVHESRAS</sequence>
<dbReference type="PROSITE" id="PS51752">
    <property type="entry name" value="JACALIN_LECTIN"/>
    <property type="match status" value="1"/>
</dbReference>
<dbReference type="SMART" id="SM00915">
    <property type="entry name" value="Jacalin"/>
    <property type="match status" value="1"/>
</dbReference>
<dbReference type="InterPro" id="IPR036404">
    <property type="entry name" value="Jacalin-like_lectin_dom_sf"/>
</dbReference>
<feature type="chain" id="PRO_5035767385" evidence="1">
    <location>
        <begin position="20"/>
        <end position="291"/>
    </location>
</feature>
<dbReference type="SUPFAM" id="SSF51101">
    <property type="entry name" value="Mannose-binding lectins"/>
    <property type="match status" value="1"/>
</dbReference>
<protein>
    <submittedName>
        <fullName evidence="3">Jacalin-like lectin domain</fullName>
    </submittedName>
</protein>
<dbReference type="Pfam" id="PF01419">
    <property type="entry name" value="Jacalin"/>
    <property type="match status" value="1"/>
</dbReference>
<evidence type="ECO:0000313" key="3">
    <source>
        <dbReference type="EMBL" id="KAF4142221.1"/>
    </source>
</evidence>